<dbReference type="EMBL" id="JANHAX010000004">
    <property type="protein sequence ID" value="MDQ2091231.1"/>
    <property type="molecule type" value="Genomic_DNA"/>
</dbReference>
<feature type="compositionally biased region" description="Low complexity" evidence="1">
    <location>
        <begin position="31"/>
        <end position="46"/>
    </location>
</feature>
<feature type="region of interest" description="Disordered" evidence="1">
    <location>
        <begin position="98"/>
        <end position="118"/>
    </location>
</feature>
<feature type="compositionally biased region" description="Polar residues" evidence="1">
    <location>
        <begin position="108"/>
        <end position="118"/>
    </location>
</feature>
<gene>
    <name evidence="3" type="ORF">NO357_15115</name>
</gene>
<feature type="region of interest" description="Disordered" evidence="1">
    <location>
        <begin position="1"/>
        <end position="72"/>
    </location>
</feature>
<dbReference type="RefSeq" id="WP_306736514.1">
    <property type="nucleotide sequence ID" value="NZ_JANHAX010000004.1"/>
</dbReference>
<reference evidence="3" key="1">
    <citation type="submission" date="2022-07" db="EMBL/GenBank/DDBJ databases">
        <authorList>
            <person name="Otstavnykh N."/>
            <person name="Isaeva M."/>
            <person name="Bystritskaya E."/>
        </authorList>
    </citation>
    <scope>NUCLEOTIDE SEQUENCE</scope>
    <source>
        <strain evidence="3">KCTC 52189</strain>
    </source>
</reference>
<keyword evidence="2" id="KW-0472">Membrane</keyword>
<organism evidence="3 4">
    <name type="scientific">Marimonas arenosa</name>
    <dbReference type="NCBI Taxonomy" id="1795305"/>
    <lineage>
        <taxon>Bacteria</taxon>
        <taxon>Pseudomonadati</taxon>
        <taxon>Pseudomonadota</taxon>
        <taxon>Alphaproteobacteria</taxon>
        <taxon>Rhodobacterales</taxon>
        <taxon>Paracoccaceae</taxon>
        <taxon>Marimonas</taxon>
    </lineage>
</organism>
<keyword evidence="2" id="KW-0812">Transmembrane</keyword>
<comment type="caution">
    <text evidence="3">The sequence shown here is derived from an EMBL/GenBank/DDBJ whole genome shotgun (WGS) entry which is preliminary data.</text>
</comment>
<sequence>MDETLSVVRQMMQESAKETAVPRKAPRQPEAVSSATMTATAPSALAKTLPELGAADSDEMNDDPAGMDDARGPGLLGRLAALLPRRRRVTDLADLPDDWATRGAEPHAQTQPELPHSTASFNAVAPDRIVDRLKARIASYEPKRKHSAVLLLLAVMIWKPWLIPGLLFLGLWIVLIAYFTLGPDRVTELVLVFWEWFSKRRPETAQRVLERVQRGADRVDGWLTALPESWTDGVYLPDFGRSAAVSQTEAMDADPFDRLQSEREDIVARAGRVPGQLRS</sequence>
<evidence type="ECO:0000313" key="3">
    <source>
        <dbReference type="EMBL" id="MDQ2091231.1"/>
    </source>
</evidence>
<evidence type="ECO:0000313" key="4">
    <source>
        <dbReference type="Proteomes" id="UP001226762"/>
    </source>
</evidence>
<protein>
    <submittedName>
        <fullName evidence="3">Uncharacterized protein</fullName>
    </submittedName>
</protein>
<feature type="compositionally biased region" description="Acidic residues" evidence="1">
    <location>
        <begin position="56"/>
        <end position="66"/>
    </location>
</feature>
<feature type="transmembrane region" description="Helical" evidence="2">
    <location>
        <begin position="149"/>
        <end position="179"/>
    </location>
</feature>
<dbReference type="Proteomes" id="UP001226762">
    <property type="component" value="Unassembled WGS sequence"/>
</dbReference>
<keyword evidence="2" id="KW-1133">Transmembrane helix</keyword>
<keyword evidence="4" id="KW-1185">Reference proteome</keyword>
<name>A0AAE3WDF4_9RHOB</name>
<accession>A0AAE3WDF4</accession>
<reference evidence="3" key="2">
    <citation type="submission" date="2023-02" db="EMBL/GenBank/DDBJ databases">
        <title>'Rhodoalgimonas zhirmunskyi' gen. nov., isolated from a red alga.</title>
        <authorList>
            <person name="Nedashkovskaya O.I."/>
            <person name="Otstavnykh N.Y."/>
            <person name="Bystritskaya E.P."/>
            <person name="Balabanova L.A."/>
            <person name="Isaeva M.P."/>
        </authorList>
    </citation>
    <scope>NUCLEOTIDE SEQUENCE</scope>
    <source>
        <strain evidence="3">KCTC 52189</strain>
    </source>
</reference>
<dbReference type="AlphaFoldDB" id="A0AAE3WDF4"/>
<proteinExistence type="predicted"/>
<evidence type="ECO:0000256" key="1">
    <source>
        <dbReference type="SAM" id="MobiDB-lite"/>
    </source>
</evidence>
<evidence type="ECO:0000256" key="2">
    <source>
        <dbReference type="SAM" id="Phobius"/>
    </source>
</evidence>